<dbReference type="EMBL" id="JBHSPR010000039">
    <property type="protein sequence ID" value="MFC6021257.1"/>
    <property type="molecule type" value="Genomic_DNA"/>
</dbReference>
<dbReference type="Proteomes" id="UP001596203">
    <property type="component" value="Unassembled WGS sequence"/>
</dbReference>
<gene>
    <name evidence="1" type="ORF">ACFP2T_34420</name>
</gene>
<organism evidence="1 2">
    <name type="scientific">Plantactinospora solaniradicis</name>
    <dbReference type="NCBI Taxonomy" id="1723736"/>
    <lineage>
        <taxon>Bacteria</taxon>
        <taxon>Bacillati</taxon>
        <taxon>Actinomycetota</taxon>
        <taxon>Actinomycetes</taxon>
        <taxon>Micromonosporales</taxon>
        <taxon>Micromonosporaceae</taxon>
        <taxon>Plantactinospora</taxon>
    </lineage>
</organism>
<evidence type="ECO:0008006" key="3">
    <source>
        <dbReference type="Google" id="ProtNLM"/>
    </source>
</evidence>
<reference evidence="2" key="1">
    <citation type="journal article" date="2019" name="Int. J. Syst. Evol. Microbiol.">
        <title>The Global Catalogue of Microorganisms (GCM) 10K type strain sequencing project: providing services to taxonomists for standard genome sequencing and annotation.</title>
        <authorList>
            <consortium name="The Broad Institute Genomics Platform"/>
            <consortium name="The Broad Institute Genome Sequencing Center for Infectious Disease"/>
            <person name="Wu L."/>
            <person name="Ma J."/>
        </authorList>
    </citation>
    <scope>NUCLEOTIDE SEQUENCE [LARGE SCALE GENOMIC DNA]</scope>
    <source>
        <strain evidence="2">ZS-35-S2</strain>
    </source>
</reference>
<accession>A0ABW1KHM3</accession>
<name>A0ABW1KHM3_9ACTN</name>
<dbReference type="RefSeq" id="WP_377429236.1">
    <property type="nucleotide sequence ID" value="NZ_JBHSPR010000039.1"/>
</dbReference>
<protein>
    <recommendedName>
        <fullName evidence="3">DivIVA domain-containing protein</fullName>
    </recommendedName>
</protein>
<sequence length="76" mass="8368">MADDPTFTIALRGYDMNEVRALLRQGEAALASDSPAERAAAAEALRRPTITVRLRGYDRTQVENTLGLLVDRLAPR</sequence>
<comment type="caution">
    <text evidence="1">The sequence shown here is derived from an EMBL/GenBank/DDBJ whole genome shotgun (WGS) entry which is preliminary data.</text>
</comment>
<proteinExistence type="predicted"/>
<evidence type="ECO:0000313" key="2">
    <source>
        <dbReference type="Proteomes" id="UP001596203"/>
    </source>
</evidence>
<evidence type="ECO:0000313" key="1">
    <source>
        <dbReference type="EMBL" id="MFC6021257.1"/>
    </source>
</evidence>
<keyword evidence="2" id="KW-1185">Reference proteome</keyword>